<evidence type="ECO:0000313" key="1">
    <source>
        <dbReference type="EMBL" id="AWG43372.1"/>
    </source>
</evidence>
<geneLocation type="plasmid" evidence="1 2">
    <name>pl25</name>
</geneLocation>
<proteinExistence type="predicted"/>
<keyword evidence="2" id="KW-1185">Reference proteome</keyword>
<name>A0A2S1LYL5_9SPIR</name>
<organism evidence="1 2">
    <name type="scientific">Candidatus Borreliella tachyglossi</name>
    <dbReference type="NCBI Taxonomy" id="1964448"/>
    <lineage>
        <taxon>Bacteria</taxon>
        <taxon>Pseudomonadati</taxon>
        <taxon>Spirochaetota</taxon>
        <taxon>Spirochaetia</taxon>
        <taxon>Spirochaetales</taxon>
        <taxon>Borreliaceae</taxon>
        <taxon>Borreliella</taxon>
    </lineage>
</organism>
<sequence length="161" mass="19031">MCFVFFSCKTLGVDEFLDAKLKKIERADYFLYFYPDSQIYIKRDKSTNDFSVFLNVILDSKLNFNDSYLKLIKDDSYIGDIYISKVVSIGNFKFLYINIDRKNSDLILKALNPDEKLSFVLNDTSYQVWTRRTLEYDAKFIDVDFKSTRDTLKYALETNIL</sequence>
<gene>
    <name evidence="1" type="ORF">CR532_05075</name>
</gene>
<dbReference type="EMBL" id="CP025788">
    <property type="protein sequence ID" value="AWG43372.1"/>
    <property type="molecule type" value="Genomic_DNA"/>
</dbReference>
<keyword evidence="1" id="KW-0614">Plasmid</keyword>
<protein>
    <submittedName>
        <fullName evidence="1">Uncharacterized protein</fullName>
    </submittedName>
</protein>
<reference evidence="1 2" key="1">
    <citation type="submission" date="2018-01" db="EMBL/GenBank/DDBJ databases">
        <title>Genome sequence of Borrelia tachyglossi.</title>
        <authorList>
            <person name="Gofton A.W."/>
        </authorList>
    </citation>
    <scope>NUCLEOTIDE SEQUENCE [LARGE SCALE GENOMIC DNA]</scope>
    <source>
        <strain evidence="1 2">Bc-F10-1268</strain>
        <plasmid evidence="1 2">pl25</plasmid>
    </source>
</reference>
<dbReference type="AlphaFoldDB" id="A0A2S1LYL5"/>
<dbReference type="Proteomes" id="UP000244655">
    <property type="component" value="Plasmid pl25"/>
</dbReference>
<dbReference type="OrthoDB" id="350553at2"/>
<evidence type="ECO:0000313" key="2">
    <source>
        <dbReference type="Proteomes" id="UP000244655"/>
    </source>
</evidence>
<accession>A0A2S1LYL5</accession>